<dbReference type="GeneID" id="11505053"/>
<dbReference type="InterPro" id="IPR001684">
    <property type="entry name" value="Ribosomal_bL27"/>
</dbReference>
<proteinExistence type="inferred from homology"/>
<dbReference type="SUPFAM" id="SSF110324">
    <property type="entry name" value="Ribosomal L27 protein-like"/>
    <property type="match status" value="1"/>
</dbReference>
<dbReference type="GO" id="GO:0006412">
    <property type="term" value="P:translation"/>
    <property type="evidence" value="ECO:0007669"/>
    <property type="project" value="InterPro"/>
</dbReference>
<evidence type="ECO:0000313" key="11">
    <source>
        <dbReference type="EMBL" id="CCE90737.1"/>
    </source>
</evidence>
<keyword evidence="5" id="KW-0496">Mitochondrion</keyword>
<accession>G8ZQ43</accession>
<dbReference type="EMBL" id="HE616743">
    <property type="protein sequence ID" value="CCE90737.1"/>
    <property type="molecule type" value="Genomic_DNA"/>
</dbReference>
<evidence type="ECO:0000256" key="7">
    <source>
        <dbReference type="ARBA" id="ARBA00035267"/>
    </source>
</evidence>
<evidence type="ECO:0000313" key="12">
    <source>
        <dbReference type="Proteomes" id="UP000005627"/>
    </source>
</evidence>
<name>G8ZQ43_TORDE</name>
<comment type="subcellular location">
    <subcellularLocation>
        <location evidence="1">Mitochondrion</location>
    </subcellularLocation>
</comment>
<dbReference type="InterPro" id="IPR041244">
    <property type="entry name" value="Ribosomal_bL27m_C"/>
</dbReference>
<comment type="similarity">
    <text evidence="2">Belongs to the bacterial ribosomal protein bL27 family.</text>
</comment>
<evidence type="ECO:0000256" key="3">
    <source>
        <dbReference type="ARBA" id="ARBA00022946"/>
    </source>
</evidence>
<sequence>MSLWNSISNGTICAKKGACIILTQVRTATKRAAGSRTSMKDSAGRRLGPKKYEGQPVKVGEIIMRQRGTKFYPGENVGIGKDHTIYAKEPGVVRYYLDPFHPRRKFVGVSLSREIKLPLPHFEPSVRRFGRQVIKNEKQAAQEEQFLPRKKALAKDEILKNLSEREERRNILEQEFVKTLTESLKLDIKDLKFATKYLIRLRSCLKSGFSLEDAQFNAKYYLEYETKLKSKRESWGSEKLAEQLQVLQDTTSLLNESTSFNNKLSLIKYITSAEKLALKQKLIDDLKEKTIVTKKDRDEVRKLFNNACDYLTLSEEVYLRRKFLKPVRPETTATIADKPSKKTLVMRRFNYEKSRIDVIPRKKEAFLSKL</sequence>
<dbReference type="STRING" id="1076872.G8ZQ43"/>
<keyword evidence="3" id="KW-0809">Transit peptide</keyword>
<dbReference type="HOGENOM" id="CLU_063752_0_0_1"/>
<keyword evidence="6" id="KW-0687">Ribonucleoprotein</keyword>
<feature type="region of interest" description="Disordered" evidence="9">
    <location>
        <begin position="31"/>
        <end position="51"/>
    </location>
</feature>
<evidence type="ECO:0000256" key="1">
    <source>
        <dbReference type="ARBA" id="ARBA00004173"/>
    </source>
</evidence>
<dbReference type="eggNOG" id="KOG4600">
    <property type="taxonomic scope" value="Eukaryota"/>
</dbReference>
<dbReference type="NCBIfam" id="TIGR00062">
    <property type="entry name" value="L27"/>
    <property type="match status" value="1"/>
</dbReference>
<dbReference type="PANTHER" id="PTHR15893:SF0">
    <property type="entry name" value="LARGE RIBOSOMAL SUBUNIT PROTEIN BL27M"/>
    <property type="match status" value="1"/>
</dbReference>
<dbReference type="GO" id="GO:0005762">
    <property type="term" value="C:mitochondrial large ribosomal subunit"/>
    <property type="evidence" value="ECO:0007669"/>
    <property type="project" value="EnsemblFungi"/>
</dbReference>
<evidence type="ECO:0000256" key="4">
    <source>
        <dbReference type="ARBA" id="ARBA00022980"/>
    </source>
</evidence>
<evidence type="ECO:0000256" key="8">
    <source>
        <dbReference type="ARBA" id="ARBA00035465"/>
    </source>
</evidence>
<evidence type="ECO:0000259" key="10">
    <source>
        <dbReference type="Pfam" id="PF18471"/>
    </source>
</evidence>
<feature type="domain" description="Large ribosomal subunit protein bL27m C-terminal" evidence="10">
    <location>
        <begin position="135"/>
        <end position="370"/>
    </location>
</feature>
<dbReference type="FunFam" id="2.40.50.100:FF:000042">
    <property type="entry name" value="50S ribosomal protein L27"/>
    <property type="match status" value="1"/>
</dbReference>
<dbReference type="Proteomes" id="UP000005627">
    <property type="component" value="Chromosome 2"/>
</dbReference>
<dbReference type="GO" id="GO:0003735">
    <property type="term" value="F:structural constituent of ribosome"/>
    <property type="evidence" value="ECO:0007669"/>
    <property type="project" value="EnsemblFungi"/>
</dbReference>
<dbReference type="RefSeq" id="XP_003679948.1">
    <property type="nucleotide sequence ID" value="XM_003679900.1"/>
</dbReference>
<dbReference type="OrthoDB" id="1867012at2759"/>
<evidence type="ECO:0000256" key="9">
    <source>
        <dbReference type="SAM" id="MobiDB-lite"/>
    </source>
</evidence>
<dbReference type="Gene3D" id="2.40.50.100">
    <property type="match status" value="1"/>
</dbReference>
<dbReference type="KEGG" id="tdl:TDEL_0B06080"/>
<reference evidence="11 12" key="1">
    <citation type="journal article" date="2011" name="Proc. Natl. Acad. Sci. U.S.A.">
        <title>Evolutionary erosion of yeast sex chromosomes by mating-type switching accidents.</title>
        <authorList>
            <person name="Gordon J.L."/>
            <person name="Armisen D."/>
            <person name="Proux-Wera E."/>
            <person name="Oheigeartaigh S.S."/>
            <person name="Byrne K.P."/>
            <person name="Wolfe K.H."/>
        </authorList>
    </citation>
    <scope>NUCLEOTIDE SEQUENCE [LARGE SCALE GENOMIC DNA]</scope>
    <source>
        <strain evidence="12">ATCC 10662 / CBS 1146 / NBRC 0425 / NCYC 2629 / NRRL Y-866</strain>
    </source>
</reference>
<evidence type="ECO:0000256" key="2">
    <source>
        <dbReference type="ARBA" id="ARBA00010797"/>
    </source>
</evidence>
<dbReference type="GO" id="GO:0033617">
    <property type="term" value="P:mitochondrial respiratory chain complex IV assembly"/>
    <property type="evidence" value="ECO:0007669"/>
    <property type="project" value="EnsemblFungi"/>
</dbReference>
<dbReference type="PRINTS" id="PR00063">
    <property type="entry name" value="RIBOSOMALL27"/>
</dbReference>
<keyword evidence="4" id="KW-0689">Ribosomal protein</keyword>
<gene>
    <name evidence="11" type="primary">TDEL0B06080</name>
    <name evidence="11" type="ORF">TDEL_0B06080</name>
</gene>
<keyword evidence="12" id="KW-1185">Reference proteome</keyword>
<dbReference type="PROSITE" id="PS00831">
    <property type="entry name" value="RIBOSOMAL_L27"/>
    <property type="match status" value="1"/>
</dbReference>
<dbReference type="InterPro" id="IPR018261">
    <property type="entry name" value="Ribosomal_bL27_CS"/>
</dbReference>
<dbReference type="AlphaFoldDB" id="G8ZQ43"/>
<evidence type="ECO:0000256" key="6">
    <source>
        <dbReference type="ARBA" id="ARBA00023274"/>
    </source>
</evidence>
<dbReference type="Pfam" id="PF01016">
    <property type="entry name" value="Ribosomal_L27"/>
    <property type="match status" value="1"/>
</dbReference>
<evidence type="ECO:0000256" key="5">
    <source>
        <dbReference type="ARBA" id="ARBA00023128"/>
    </source>
</evidence>
<dbReference type="PANTHER" id="PTHR15893">
    <property type="entry name" value="RIBOSOMAL PROTEIN L27"/>
    <property type="match status" value="1"/>
</dbReference>
<organism evidence="11 12">
    <name type="scientific">Torulaspora delbrueckii</name>
    <name type="common">Yeast</name>
    <name type="synonym">Candida colliculosa</name>
    <dbReference type="NCBI Taxonomy" id="4950"/>
    <lineage>
        <taxon>Eukaryota</taxon>
        <taxon>Fungi</taxon>
        <taxon>Dikarya</taxon>
        <taxon>Ascomycota</taxon>
        <taxon>Saccharomycotina</taxon>
        <taxon>Saccharomycetes</taxon>
        <taxon>Saccharomycetales</taxon>
        <taxon>Saccharomycetaceae</taxon>
        <taxon>Torulaspora</taxon>
    </lineage>
</organism>
<dbReference type="FunCoup" id="G8ZQ43">
    <property type="interactions" value="327"/>
</dbReference>
<protein>
    <recommendedName>
        <fullName evidence="7">Large ribosomal subunit protein bL27m</fullName>
    </recommendedName>
    <alternativeName>
        <fullName evidence="8">54S ribosomal protein L2, mitochondrial</fullName>
    </alternativeName>
</protein>
<dbReference type="InParanoid" id="G8ZQ43"/>
<dbReference type="Pfam" id="PF18471">
    <property type="entry name" value="Ribosomal_L27_C"/>
    <property type="match status" value="1"/>
</dbReference>